<evidence type="ECO:0000259" key="3">
    <source>
        <dbReference type="Pfam" id="PF13946"/>
    </source>
</evidence>
<evidence type="ECO:0000313" key="5">
    <source>
        <dbReference type="Proteomes" id="UP001139516"/>
    </source>
</evidence>
<evidence type="ECO:0000256" key="1">
    <source>
        <dbReference type="SAM" id="MobiDB-lite"/>
    </source>
</evidence>
<feature type="domain" description="Methyltransferase FkbM" evidence="2">
    <location>
        <begin position="142"/>
        <end position="302"/>
    </location>
</feature>
<name>A0A9X1Y4Q8_9PROT</name>
<dbReference type="InterPro" id="IPR025282">
    <property type="entry name" value="DUF4214"/>
</dbReference>
<dbReference type="Proteomes" id="UP001139516">
    <property type="component" value="Unassembled WGS sequence"/>
</dbReference>
<feature type="compositionally biased region" description="Low complexity" evidence="1">
    <location>
        <begin position="1"/>
        <end position="16"/>
    </location>
</feature>
<accession>A0A9X1Y4Q8</accession>
<dbReference type="InterPro" id="IPR029063">
    <property type="entry name" value="SAM-dependent_MTases_sf"/>
</dbReference>
<protein>
    <submittedName>
        <fullName evidence="4">FkbM family methyltransferase</fullName>
    </submittedName>
</protein>
<proteinExistence type="predicted"/>
<evidence type="ECO:0000259" key="2">
    <source>
        <dbReference type="Pfam" id="PF05050"/>
    </source>
</evidence>
<dbReference type="Gene3D" id="3.40.50.150">
    <property type="entry name" value="Vaccinia Virus protein VP39"/>
    <property type="match status" value="1"/>
</dbReference>
<dbReference type="SUPFAM" id="SSF53335">
    <property type="entry name" value="S-adenosyl-L-methionine-dependent methyltransferases"/>
    <property type="match status" value="1"/>
</dbReference>
<keyword evidence="5" id="KW-1185">Reference proteome</keyword>
<gene>
    <name evidence="4" type="ORF">M0638_05880</name>
</gene>
<dbReference type="InterPro" id="IPR052514">
    <property type="entry name" value="SAM-dependent_MTase"/>
</dbReference>
<sequence>MRFFRSAARGEGRAPPAAAPLPAAAPPSPETAVGVLYEALLHRPADPGGLATYAGGIARGECTLRDVAAEMLGSREYRGRTGRMDAFGTPVAIPFMGCTFHVAEDSEVAGDLRAPGGYEPWVLPRFLDELRPGMRVLDLGASWGLFALPAARRVGPAGRVFALEVSARNCRVLLRNARANGFAWLEVLPFGVSDRLGAELLPVQTGSHNNTIHDTGTVEGEALDRYEVVPVLPLDALRGPLGRIDVVKMDVEGMEHRVAQGGRALFEAERPVVYLEYSPGLLRDVSGVPAAALLRFFLERGYAVEILHRTAPPESLAGLDAETAIARTDAACERHVREEAGTHLDLCLRPIGAPAPALNGA</sequence>
<dbReference type="RefSeq" id="WP_248666034.1">
    <property type="nucleotide sequence ID" value="NZ_JALPRX010000022.1"/>
</dbReference>
<dbReference type="Pfam" id="PF13946">
    <property type="entry name" value="DUF4214"/>
    <property type="match status" value="1"/>
</dbReference>
<dbReference type="EMBL" id="JALPRX010000022">
    <property type="protein sequence ID" value="MCK8783909.1"/>
    <property type="molecule type" value="Genomic_DNA"/>
</dbReference>
<dbReference type="PANTHER" id="PTHR34203">
    <property type="entry name" value="METHYLTRANSFERASE, FKBM FAMILY PROTEIN"/>
    <property type="match status" value="1"/>
</dbReference>
<evidence type="ECO:0000313" key="4">
    <source>
        <dbReference type="EMBL" id="MCK8783909.1"/>
    </source>
</evidence>
<dbReference type="CDD" id="cd02440">
    <property type="entry name" value="AdoMet_MTases"/>
    <property type="match status" value="1"/>
</dbReference>
<organism evidence="4 5">
    <name type="scientific">Roseomonas acroporae</name>
    <dbReference type="NCBI Taxonomy" id="2937791"/>
    <lineage>
        <taxon>Bacteria</taxon>
        <taxon>Pseudomonadati</taxon>
        <taxon>Pseudomonadota</taxon>
        <taxon>Alphaproteobacteria</taxon>
        <taxon>Acetobacterales</taxon>
        <taxon>Roseomonadaceae</taxon>
        <taxon>Roseomonas</taxon>
    </lineage>
</organism>
<feature type="region of interest" description="Disordered" evidence="1">
    <location>
        <begin position="1"/>
        <end position="25"/>
    </location>
</feature>
<dbReference type="AlphaFoldDB" id="A0A9X1Y4Q8"/>
<keyword evidence="4" id="KW-0489">Methyltransferase</keyword>
<keyword evidence="4" id="KW-0808">Transferase</keyword>
<dbReference type="PANTHER" id="PTHR34203:SF15">
    <property type="entry name" value="SLL1173 PROTEIN"/>
    <property type="match status" value="1"/>
</dbReference>
<dbReference type="InterPro" id="IPR006342">
    <property type="entry name" value="FkbM_mtfrase"/>
</dbReference>
<dbReference type="Pfam" id="PF05050">
    <property type="entry name" value="Methyltransf_21"/>
    <property type="match status" value="1"/>
</dbReference>
<dbReference type="GO" id="GO:0008168">
    <property type="term" value="F:methyltransferase activity"/>
    <property type="evidence" value="ECO:0007669"/>
    <property type="project" value="UniProtKB-KW"/>
</dbReference>
<reference evidence="4" key="1">
    <citation type="submission" date="2022-04" db="EMBL/GenBank/DDBJ databases">
        <title>Roseomonas acroporae sp. nov., isolated from coral Acropora digitifera.</title>
        <authorList>
            <person name="Sun H."/>
        </authorList>
    </citation>
    <scope>NUCLEOTIDE SEQUENCE</scope>
    <source>
        <strain evidence="4">NAR14</strain>
    </source>
</reference>
<feature type="domain" description="DUF4214" evidence="3">
    <location>
        <begin position="30"/>
        <end position="78"/>
    </location>
</feature>
<dbReference type="NCBIfam" id="TIGR01444">
    <property type="entry name" value="fkbM_fam"/>
    <property type="match status" value="1"/>
</dbReference>
<comment type="caution">
    <text evidence="4">The sequence shown here is derived from an EMBL/GenBank/DDBJ whole genome shotgun (WGS) entry which is preliminary data.</text>
</comment>
<dbReference type="GO" id="GO:0032259">
    <property type="term" value="P:methylation"/>
    <property type="evidence" value="ECO:0007669"/>
    <property type="project" value="UniProtKB-KW"/>
</dbReference>